<dbReference type="SUPFAM" id="SSF52972">
    <property type="entry name" value="ITPase-like"/>
    <property type="match status" value="2"/>
</dbReference>
<evidence type="ECO:0000313" key="3">
    <source>
        <dbReference type="EMBL" id="KAB8030923.1"/>
    </source>
</evidence>
<dbReference type="GO" id="GO:0009117">
    <property type="term" value="P:nucleotide metabolic process"/>
    <property type="evidence" value="ECO:0007669"/>
    <property type="project" value="UniProtKB-KW"/>
</dbReference>
<dbReference type="InterPro" id="IPR002637">
    <property type="entry name" value="RdgB/HAM1"/>
</dbReference>
<sequence length="277" mass="31134">MSLFICTSNQGKLAEFSNMLSAENKIIGIRDLKKIESIKQIEAIENSDYFFSNALIKILSALKYISDNFKIKEFNEIEKIIVDDSGLCVPALNFLPGVHSATYAGSPKDDTNNRKKLIYEIGNLGSTTDFQNEKRTPAFFVCFLIEIAIKDLKSNSIINYNIKDAKSLVNKNIIEFEEKCLHKVDFNSDGGFFTDKISIPTLIPQFISNFILNIHYGFCCGEVSNSEQNLIQGAGHGYDSLFYSVSKKDLSFASITMEEKNAKSHRAFAMKAMRGDF</sequence>
<dbReference type="Gene3D" id="3.90.950.10">
    <property type="match status" value="1"/>
</dbReference>
<keyword evidence="1" id="KW-0378">Hydrolase</keyword>
<evidence type="ECO:0000256" key="2">
    <source>
        <dbReference type="ARBA" id="ARBA00023080"/>
    </source>
</evidence>
<reference evidence="3 4" key="1">
    <citation type="submission" date="2019-10" db="EMBL/GenBank/DDBJ databases">
        <title>New genus of Silvanigrellaceae.</title>
        <authorList>
            <person name="Pitt A."/>
            <person name="Hahn M.W."/>
        </authorList>
    </citation>
    <scope>NUCLEOTIDE SEQUENCE [LARGE SCALE GENOMIC DNA]</scope>
    <source>
        <strain evidence="3 4">33A1-SZDP</strain>
    </source>
</reference>
<evidence type="ECO:0008006" key="5">
    <source>
        <dbReference type="Google" id="ProtNLM"/>
    </source>
</evidence>
<organism evidence="3 4">
    <name type="scientific">Fluviispira multicolorata</name>
    <dbReference type="NCBI Taxonomy" id="2654512"/>
    <lineage>
        <taxon>Bacteria</taxon>
        <taxon>Pseudomonadati</taxon>
        <taxon>Bdellovibrionota</taxon>
        <taxon>Oligoflexia</taxon>
        <taxon>Silvanigrellales</taxon>
        <taxon>Silvanigrellaceae</taxon>
        <taxon>Fluviispira</taxon>
    </lineage>
</organism>
<dbReference type="GO" id="GO:0009143">
    <property type="term" value="P:nucleoside triphosphate catabolic process"/>
    <property type="evidence" value="ECO:0007669"/>
    <property type="project" value="InterPro"/>
</dbReference>
<comment type="caution">
    <text evidence="3">The sequence shown here is derived from an EMBL/GenBank/DDBJ whole genome shotgun (WGS) entry which is preliminary data.</text>
</comment>
<gene>
    <name evidence="3" type="ORF">GCL57_08095</name>
</gene>
<protein>
    <recommendedName>
        <fullName evidence="5">Non-canonical purine NTP pyrophosphatase</fullName>
    </recommendedName>
</protein>
<keyword evidence="2" id="KW-0546">Nucleotide metabolism</keyword>
<dbReference type="AlphaFoldDB" id="A0A833N6U8"/>
<evidence type="ECO:0000256" key="1">
    <source>
        <dbReference type="ARBA" id="ARBA00022801"/>
    </source>
</evidence>
<dbReference type="EMBL" id="WFLN01000006">
    <property type="protein sequence ID" value="KAB8030923.1"/>
    <property type="molecule type" value="Genomic_DNA"/>
</dbReference>
<evidence type="ECO:0000313" key="4">
    <source>
        <dbReference type="Proteomes" id="UP000442694"/>
    </source>
</evidence>
<name>A0A833N6U8_9BACT</name>
<dbReference type="InterPro" id="IPR029001">
    <property type="entry name" value="ITPase-like_fam"/>
</dbReference>
<dbReference type="Proteomes" id="UP000442694">
    <property type="component" value="Unassembled WGS sequence"/>
</dbReference>
<dbReference type="RefSeq" id="WP_152212850.1">
    <property type="nucleotide sequence ID" value="NZ_WFLN01000006.1"/>
</dbReference>
<accession>A0A833N6U8</accession>
<dbReference type="GO" id="GO:0047429">
    <property type="term" value="F:nucleoside triphosphate diphosphatase activity"/>
    <property type="evidence" value="ECO:0007669"/>
    <property type="project" value="InterPro"/>
</dbReference>
<proteinExistence type="predicted"/>
<dbReference type="Pfam" id="PF01725">
    <property type="entry name" value="Ham1p_like"/>
    <property type="match status" value="2"/>
</dbReference>
<keyword evidence="4" id="KW-1185">Reference proteome</keyword>